<evidence type="ECO:0000313" key="3">
    <source>
        <dbReference type="Proteomes" id="UP001176961"/>
    </source>
</evidence>
<comment type="caution">
    <text evidence="2">The sequence shown here is derived from an EMBL/GenBank/DDBJ whole genome shotgun (WGS) entry which is preliminary data.</text>
</comment>
<accession>A0AA36HE84</accession>
<dbReference type="EMBL" id="CATQJL010000326">
    <property type="protein sequence ID" value="CAJ0609047.1"/>
    <property type="molecule type" value="Genomic_DNA"/>
</dbReference>
<sequence>MPRTHQDLRRRYFHRIQIKGDCEKREEPQPVNKPLAPQEYGHDIIPIAPYFPRRRLSLSSTASKTRKKIWWSDNDSVHRTISPVTVERISLSPSSDSPNSIEKPVSKRRVAKIKKTAVKPADDFDHERWLEHSNKQKMEKRRKEEKRRRLEFERKQIEEENRRLIEERKRYEEQWRTIQERQRRPKKKTSVKVVRNSPYRKKQVKKNKTLPPRPKARSRTPTKKRIAPAQKVRRPKKKSKVIVKRPWAYVGDPTLRAYRTREQSYLSDFHF</sequence>
<dbReference type="AlphaFoldDB" id="A0AA36HE84"/>
<reference evidence="2" key="1">
    <citation type="submission" date="2023-07" db="EMBL/GenBank/DDBJ databases">
        <authorList>
            <consortium name="CYATHOMIX"/>
        </authorList>
    </citation>
    <scope>NUCLEOTIDE SEQUENCE</scope>
    <source>
        <strain evidence="2">N/A</strain>
    </source>
</reference>
<evidence type="ECO:0000313" key="2">
    <source>
        <dbReference type="EMBL" id="CAJ0609047.1"/>
    </source>
</evidence>
<evidence type="ECO:0000256" key="1">
    <source>
        <dbReference type="SAM" id="MobiDB-lite"/>
    </source>
</evidence>
<proteinExistence type="predicted"/>
<name>A0AA36HE84_CYLNA</name>
<gene>
    <name evidence="2" type="ORF">CYNAS_LOCUS21030</name>
</gene>
<keyword evidence="3" id="KW-1185">Reference proteome</keyword>
<dbReference type="Proteomes" id="UP001176961">
    <property type="component" value="Unassembled WGS sequence"/>
</dbReference>
<feature type="compositionally biased region" description="Basic residues" evidence="1">
    <location>
        <begin position="198"/>
        <end position="240"/>
    </location>
</feature>
<protein>
    <submittedName>
        <fullName evidence="2">Uncharacterized protein</fullName>
    </submittedName>
</protein>
<organism evidence="2 3">
    <name type="scientific">Cylicocyclus nassatus</name>
    <name type="common">Nematode worm</name>
    <dbReference type="NCBI Taxonomy" id="53992"/>
    <lineage>
        <taxon>Eukaryota</taxon>
        <taxon>Metazoa</taxon>
        <taxon>Ecdysozoa</taxon>
        <taxon>Nematoda</taxon>
        <taxon>Chromadorea</taxon>
        <taxon>Rhabditida</taxon>
        <taxon>Rhabditina</taxon>
        <taxon>Rhabditomorpha</taxon>
        <taxon>Strongyloidea</taxon>
        <taxon>Strongylidae</taxon>
        <taxon>Cylicocyclus</taxon>
    </lineage>
</organism>
<feature type="region of interest" description="Disordered" evidence="1">
    <location>
        <begin position="177"/>
        <end position="240"/>
    </location>
</feature>